<dbReference type="Proteomes" id="UP001140066">
    <property type="component" value="Unassembled WGS sequence"/>
</dbReference>
<reference evidence="1" key="1">
    <citation type="submission" date="2022-07" db="EMBL/GenBank/DDBJ databases">
        <title>Phylogenomic reconstructions and comparative analyses of Kickxellomycotina fungi.</title>
        <authorList>
            <person name="Reynolds N.K."/>
            <person name="Stajich J.E."/>
            <person name="Barry K."/>
            <person name="Grigoriev I.V."/>
            <person name="Crous P."/>
            <person name="Smith M.E."/>
        </authorList>
    </citation>
    <scope>NUCLEOTIDE SEQUENCE</scope>
    <source>
        <strain evidence="1">BCRC 34191</strain>
    </source>
</reference>
<evidence type="ECO:0000313" key="2">
    <source>
        <dbReference type="Proteomes" id="UP001140066"/>
    </source>
</evidence>
<dbReference type="EMBL" id="JANBUK010000646">
    <property type="protein sequence ID" value="KAJ2789180.1"/>
    <property type="molecule type" value="Genomic_DNA"/>
</dbReference>
<gene>
    <name evidence="1" type="ORF">GGI18_002550</name>
</gene>
<keyword evidence="2" id="KW-1185">Reference proteome</keyword>
<name>A0ACC1KFV4_9FUNG</name>
<protein>
    <submittedName>
        <fullName evidence="1">Uncharacterized protein</fullName>
    </submittedName>
</protein>
<evidence type="ECO:0000313" key="1">
    <source>
        <dbReference type="EMBL" id="KAJ2789180.1"/>
    </source>
</evidence>
<sequence length="118" mass="13699">MPPRRIFVNRAVPADDLAHHADNFCTNAITTSQYTLLNFLPKNLSRQFRRVANIYFLALTVLQLINYFAVGNRFLTVVPIILVLSITAIKDAYEDTQRHISDRLFNETHTRIVRNLRN</sequence>
<proteinExistence type="predicted"/>
<comment type="caution">
    <text evidence="1">The sequence shown here is derived from an EMBL/GenBank/DDBJ whole genome shotgun (WGS) entry which is preliminary data.</text>
</comment>
<accession>A0ACC1KFV4</accession>
<feature type="non-terminal residue" evidence="1">
    <location>
        <position position="118"/>
    </location>
</feature>
<organism evidence="1 2">
    <name type="scientific">Coemansia linderi</name>
    <dbReference type="NCBI Taxonomy" id="2663919"/>
    <lineage>
        <taxon>Eukaryota</taxon>
        <taxon>Fungi</taxon>
        <taxon>Fungi incertae sedis</taxon>
        <taxon>Zoopagomycota</taxon>
        <taxon>Kickxellomycotina</taxon>
        <taxon>Kickxellomycetes</taxon>
        <taxon>Kickxellales</taxon>
        <taxon>Kickxellaceae</taxon>
        <taxon>Coemansia</taxon>
    </lineage>
</organism>